<organism evidence="8 9">
    <name type="scientific">Bacillus thuringiensis</name>
    <dbReference type="NCBI Taxonomy" id="1428"/>
    <lineage>
        <taxon>Bacteria</taxon>
        <taxon>Bacillati</taxon>
        <taxon>Bacillota</taxon>
        <taxon>Bacilli</taxon>
        <taxon>Bacillales</taxon>
        <taxon>Bacillaceae</taxon>
        <taxon>Bacillus</taxon>
        <taxon>Bacillus cereus group</taxon>
    </lineage>
</organism>
<dbReference type="Proteomes" id="UP000295285">
    <property type="component" value="Unassembled WGS sequence"/>
</dbReference>
<protein>
    <submittedName>
        <fullName evidence="8">DNA translocase FtsK</fullName>
    </submittedName>
</protein>
<accession>A0A4R4BGN9</accession>
<dbReference type="GO" id="GO:0003677">
    <property type="term" value="F:DNA binding"/>
    <property type="evidence" value="ECO:0007669"/>
    <property type="project" value="UniProtKB-KW"/>
</dbReference>
<keyword evidence="3 5" id="KW-0067">ATP-binding</keyword>
<feature type="region of interest" description="Disordered" evidence="6">
    <location>
        <begin position="113"/>
        <end position="176"/>
    </location>
</feature>
<feature type="compositionally biased region" description="Basic and acidic residues" evidence="6">
    <location>
        <begin position="157"/>
        <end position="174"/>
    </location>
</feature>
<feature type="compositionally biased region" description="Low complexity" evidence="6">
    <location>
        <begin position="709"/>
        <end position="721"/>
    </location>
</feature>
<feature type="compositionally biased region" description="Acidic residues" evidence="6">
    <location>
        <begin position="418"/>
        <end position="481"/>
    </location>
</feature>
<dbReference type="Pfam" id="PF09397">
    <property type="entry name" value="FtsK_gamma"/>
    <property type="match status" value="1"/>
</dbReference>
<dbReference type="PANTHER" id="PTHR22683">
    <property type="entry name" value="SPORULATION PROTEIN RELATED"/>
    <property type="match status" value="1"/>
</dbReference>
<dbReference type="Gene3D" id="1.10.10.10">
    <property type="entry name" value="Winged helix-like DNA-binding domain superfamily/Winged helix DNA-binding domain"/>
    <property type="match status" value="1"/>
</dbReference>
<feature type="binding site" evidence="5">
    <location>
        <begin position="1018"/>
        <end position="1025"/>
    </location>
    <ligand>
        <name>ATP</name>
        <dbReference type="ChEBI" id="CHEBI:30616"/>
    </ligand>
</feature>
<dbReference type="PROSITE" id="PS50901">
    <property type="entry name" value="FTSK"/>
    <property type="match status" value="1"/>
</dbReference>
<dbReference type="InterPro" id="IPR018541">
    <property type="entry name" value="Ftsk_gamma"/>
</dbReference>
<comment type="similarity">
    <text evidence="1">Belongs to the FtsK/SpoIIIE/SftA family.</text>
</comment>
<sequence length="1337" mass="150228">MLDWMKKLFNKEEEQTAMNKEVPKQIESQPKIPRVNHYTEAREAQMASRNAGKCRFPLVPDNGFDEEDVIETGHFEEQPVQAVTYENQPTQRGIKVERSRRQYVEKVVSTYEEPEMQYEPEREPVVKKASAPSQESNRRPFRPTEMISPIYGYNRPSVEKKVEKQEEKKEREDLEISVEGKSVVDAWLEKKGYTLSDFSEGQATNSSSHEGVDQRDQQSKKEEKSVVDQWLEKNGYETERQEPIVEGKEVVQEISAQQAVPAGEVPHQTIAERMEDAKQESDVVVKNILQTELVDSKVEHEDTILSEETKRNTEIEQPTIEVEKQAPEESVIVKAEEKLEETIIVEIPEEAEAEALEEAEVIAEAEELEEVEVIAETEESEEVEVIAEAEALEEAEVIAEAEALEEAEVIAEAEELEEVEVVTETEVEVITETEESEEVEVIAEAEESEEVEVVAETEESEEVEVIAEAEESEEVEVVAEAEETKEVEVVAEAEETKEVEVIAETEESEEVEVIAEAEAPEEVEVIAEAEAPEEVEVITETEAPEEAEVIAEAEESEEVEVVAEAEAPEEVEVIAETEEQEEVEPIALEETQQEMLLNEATEQKNGFIHVTEADEQTKKDVQSFANVLIAEEQQVVEEAPIAEEQRAVEEAPIEEEQQVVQKEEPKREKKRHVPFNVVMLKQDRTRLMERHAARANAMQSSMSERVENKPVQQVEETPVPQVEEKPMQQEVVEPQVEEKPMQQVVVESQVEERPVQQEVVEPQVEEKPMQQVVVESRVEEKPMQQVVVESRVEEKPMQQVVVESRVEEQPVQQEVVEPQVEEKSMQQVVVEQVQKPTSSMEVQEKAYVVNQRENDMRNVLQTPPTYAIPPLTLLSIPQQAALDNTEWLDEQKELLDTTFNNFHVGAHVINVSQGPAVTRFEVQPDPGVKVNKITNLSDDIKLSLAAKDIRIEAPIPGKSAIGIEVPNKESKPVFLREILRSPVFTKSESPLTVALGLDISGDPIVTDIRKMPHGLIAGATGSGKSVCINAILTSILYKAKPHEVKLMLIDPKMVELAPYNSVPHLVAPVITDVKAATAALKWAVEEMERRYELFAHAGARDLTRYNTIVSGREIPGETLPYIVIVIDELADLMMVAPGDVEEAICRIAQKARACGIHLLVATQRPSVDVITGLIKSNIPTRIAFTVSSQVDSRTIIDIGGAEKLLGRGDMLFLGNGTSKPVRVQGVYVSDDEIEKTVDHVRKQMKPNYLFKQEDLLAKTEQAESEDELFFDACQFVVEQGGASTSSVQRKFRIGYNRAARLIEEMESQGIISEGRGTKPRDVLISEDEFAAMQETNV</sequence>
<evidence type="ECO:0000259" key="7">
    <source>
        <dbReference type="PROSITE" id="PS50901"/>
    </source>
</evidence>
<name>A0A4R4BGN9_BACTU</name>
<feature type="compositionally biased region" description="Polar residues" evidence="6">
    <location>
        <begin position="198"/>
        <end position="209"/>
    </location>
</feature>
<feature type="compositionally biased region" description="Basic and acidic residues" evidence="6">
    <location>
        <begin position="210"/>
        <end position="244"/>
    </location>
</feature>
<dbReference type="InterPro" id="IPR050206">
    <property type="entry name" value="FtsK/SpoIIIE/SftA"/>
</dbReference>
<dbReference type="Pfam" id="PF01580">
    <property type="entry name" value="FtsK_SpoIIIE"/>
    <property type="match status" value="1"/>
</dbReference>
<dbReference type="InterPro" id="IPR036390">
    <property type="entry name" value="WH_DNA-bd_sf"/>
</dbReference>
<keyword evidence="4" id="KW-0238">DNA-binding</keyword>
<keyword evidence="2 5" id="KW-0547">Nucleotide-binding</keyword>
<feature type="region of interest" description="Disordered" evidence="6">
    <location>
        <begin position="198"/>
        <end position="244"/>
    </location>
</feature>
<dbReference type="RefSeq" id="WP_131932701.1">
    <property type="nucleotide sequence ID" value="NZ_SMDF01000004.1"/>
</dbReference>
<dbReference type="PANTHER" id="PTHR22683:SF42">
    <property type="entry name" value="DNA TRANSLOCASE SFTA"/>
    <property type="match status" value="1"/>
</dbReference>
<gene>
    <name evidence="8" type="ORF">EC910_104109</name>
</gene>
<evidence type="ECO:0000256" key="4">
    <source>
        <dbReference type="ARBA" id="ARBA00023125"/>
    </source>
</evidence>
<dbReference type="Gene3D" id="3.30.980.40">
    <property type="match status" value="1"/>
</dbReference>
<comment type="caution">
    <text evidence="8">The sequence shown here is derived from an EMBL/GenBank/DDBJ whole genome shotgun (WGS) entry which is preliminary data.</text>
</comment>
<dbReference type="InterPro" id="IPR027417">
    <property type="entry name" value="P-loop_NTPase"/>
</dbReference>
<dbReference type="SUPFAM" id="SSF52540">
    <property type="entry name" value="P-loop containing nucleoside triphosphate hydrolases"/>
    <property type="match status" value="1"/>
</dbReference>
<evidence type="ECO:0000256" key="1">
    <source>
        <dbReference type="ARBA" id="ARBA00006474"/>
    </source>
</evidence>
<proteinExistence type="inferred from homology"/>
<evidence type="ECO:0000256" key="3">
    <source>
        <dbReference type="ARBA" id="ARBA00022840"/>
    </source>
</evidence>
<dbReference type="GO" id="GO:0005524">
    <property type="term" value="F:ATP binding"/>
    <property type="evidence" value="ECO:0007669"/>
    <property type="project" value="UniProtKB-UniRule"/>
</dbReference>
<feature type="region of interest" description="Disordered" evidence="6">
    <location>
        <begin position="646"/>
        <end position="668"/>
    </location>
</feature>
<reference evidence="8 9" key="1">
    <citation type="submission" date="2019-03" db="EMBL/GenBank/DDBJ databases">
        <title>Above-ground endophytic microbial communities from plants in different locations in the United States.</title>
        <authorList>
            <person name="Frank C."/>
        </authorList>
    </citation>
    <scope>NUCLEOTIDE SEQUENCE [LARGE SCALE GENOMIC DNA]</scope>
    <source>
        <strain evidence="8 9">LP_2_YM</strain>
    </source>
</reference>
<dbReference type="Gene3D" id="3.40.50.300">
    <property type="entry name" value="P-loop containing nucleotide triphosphate hydrolases"/>
    <property type="match status" value="1"/>
</dbReference>
<dbReference type="InterPro" id="IPR036388">
    <property type="entry name" value="WH-like_DNA-bd_sf"/>
</dbReference>
<dbReference type="SUPFAM" id="SSF46785">
    <property type="entry name" value="Winged helix' DNA-binding domain"/>
    <property type="match status" value="1"/>
</dbReference>
<feature type="domain" description="FtsK" evidence="7">
    <location>
        <begin position="1001"/>
        <end position="1193"/>
    </location>
</feature>
<dbReference type="SMART" id="SM00843">
    <property type="entry name" value="Ftsk_gamma"/>
    <property type="match status" value="1"/>
</dbReference>
<evidence type="ECO:0000256" key="5">
    <source>
        <dbReference type="PROSITE-ProRule" id="PRU00289"/>
    </source>
</evidence>
<evidence type="ECO:0000313" key="9">
    <source>
        <dbReference type="Proteomes" id="UP000295285"/>
    </source>
</evidence>
<dbReference type="EMBL" id="SMDG01000004">
    <property type="protein sequence ID" value="TCW56761.1"/>
    <property type="molecule type" value="Genomic_DNA"/>
</dbReference>
<dbReference type="InterPro" id="IPR002543">
    <property type="entry name" value="FtsK_dom"/>
</dbReference>
<feature type="region of interest" description="Disordered" evidence="6">
    <location>
        <begin position="418"/>
        <end position="486"/>
    </location>
</feature>
<evidence type="ECO:0000313" key="8">
    <source>
        <dbReference type="EMBL" id="TCW56761.1"/>
    </source>
</evidence>
<feature type="region of interest" description="Disordered" evidence="6">
    <location>
        <begin position="699"/>
        <end position="726"/>
    </location>
</feature>
<dbReference type="Pfam" id="PF17854">
    <property type="entry name" value="FtsK_alpha"/>
    <property type="match status" value="1"/>
</dbReference>
<evidence type="ECO:0000256" key="6">
    <source>
        <dbReference type="SAM" id="MobiDB-lite"/>
    </source>
</evidence>
<dbReference type="InterPro" id="IPR041027">
    <property type="entry name" value="FtsK_alpha"/>
</dbReference>
<evidence type="ECO:0000256" key="2">
    <source>
        <dbReference type="ARBA" id="ARBA00022741"/>
    </source>
</evidence>